<evidence type="ECO:0000256" key="1">
    <source>
        <dbReference type="ARBA" id="ARBA00007240"/>
    </source>
</evidence>
<proteinExistence type="inferred from homology"/>
<keyword evidence="2" id="KW-0119">Carbohydrate metabolism</keyword>
<protein>
    <submittedName>
        <fullName evidence="4">Stachyose synthase</fullName>
    </submittedName>
</protein>
<dbReference type="InterPro" id="IPR008811">
    <property type="entry name" value="Glycosyl_hydrolases_36"/>
</dbReference>
<evidence type="ECO:0000256" key="3">
    <source>
        <dbReference type="SAM" id="MobiDB-lite"/>
    </source>
</evidence>
<evidence type="ECO:0000313" key="5">
    <source>
        <dbReference type="Proteomes" id="UP001289374"/>
    </source>
</evidence>
<accession>A0AAE1X8N3</accession>
<gene>
    <name evidence="4" type="ORF">Sango_0272700</name>
</gene>
<reference evidence="4" key="2">
    <citation type="journal article" date="2024" name="Plant">
        <title>Genomic evolution and insights into agronomic trait innovations of Sesamum species.</title>
        <authorList>
            <person name="Miao H."/>
            <person name="Wang L."/>
            <person name="Qu L."/>
            <person name="Liu H."/>
            <person name="Sun Y."/>
            <person name="Le M."/>
            <person name="Wang Q."/>
            <person name="Wei S."/>
            <person name="Zheng Y."/>
            <person name="Lin W."/>
            <person name="Duan Y."/>
            <person name="Cao H."/>
            <person name="Xiong S."/>
            <person name="Wang X."/>
            <person name="Wei L."/>
            <person name="Li C."/>
            <person name="Ma Q."/>
            <person name="Ju M."/>
            <person name="Zhao R."/>
            <person name="Li G."/>
            <person name="Mu C."/>
            <person name="Tian Q."/>
            <person name="Mei H."/>
            <person name="Zhang T."/>
            <person name="Gao T."/>
            <person name="Zhang H."/>
        </authorList>
    </citation>
    <scope>NUCLEOTIDE SEQUENCE</scope>
    <source>
        <strain evidence="4">K16</strain>
    </source>
</reference>
<dbReference type="EMBL" id="JACGWL010000002">
    <property type="protein sequence ID" value="KAK4406917.1"/>
    <property type="molecule type" value="Genomic_DNA"/>
</dbReference>
<dbReference type="InterPro" id="IPR017853">
    <property type="entry name" value="GH"/>
</dbReference>
<organism evidence="4 5">
    <name type="scientific">Sesamum angolense</name>
    <dbReference type="NCBI Taxonomy" id="2727404"/>
    <lineage>
        <taxon>Eukaryota</taxon>
        <taxon>Viridiplantae</taxon>
        <taxon>Streptophyta</taxon>
        <taxon>Embryophyta</taxon>
        <taxon>Tracheophyta</taxon>
        <taxon>Spermatophyta</taxon>
        <taxon>Magnoliopsida</taxon>
        <taxon>eudicotyledons</taxon>
        <taxon>Gunneridae</taxon>
        <taxon>Pentapetalae</taxon>
        <taxon>asterids</taxon>
        <taxon>lamiids</taxon>
        <taxon>Lamiales</taxon>
        <taxon>Pedaliaceae</taxon>
        <taxon>Sesamum</taxon>
    </lineage>
</organism>
<evidence type="ECO:0000256" key="2">
    <source>
        <dbReference type="ARBA" id="ARBA00023277"/>
    </source>
</evidence>
<comment type="similarity">
    <text evidence="1">Belongs to the glycosyl hydrolases 36 family.</text>
</comment>
<feature type="compositionally biased region" description="Basic and acidic residues" evidence="3">
    <location>
        <begin position="14"/>
        <end position="23"/>
    </location>
</feature>
<reference evidence="4" key="1">
    <citation type="submission" date="2020-06" db="EMBL/GenBank/DDBJ databases">
        <authorList>
            <person name="Li T."/>
            <person name="Hu X."/>
            <person name="Zhang T."/>
            <person name="Song X."/>
            <person name="Zhang H."/>
            <person name="Dai N."/>
            <person name="Sheng W."/>
            <person name="Hou X."/>
            <person name="Wei L."/>
        </authorList>
    </citation>
    <scope>NUCLEOTIDE SEQUENCE</scope>
    <source>
        <strain evidence="4">K16</strain>
        <tissue evidence="4">Leaf</tissue>
    </source>
</reference>
<dbReference type="Pfam" id="PF05691">
    <property type="entry name" value="Raffinose_syn"/>
    <property type="match status" value="3"/>
</dbReference>
<dbReference type="Proteomes" id="UP001289374">
    <property type="component" value="Unassembled WGS sequence"/>
</dbReference>
<dbReference type="PANTHER" id="PTHR31268:SF8">
    <property type="entry name" value="GALACTINOL--SUCROSE GALACTOSYLTRANSFERASE 4-RELATED"/>
    <property type="match status" value="1"/>
</dbReference>
<keyword evidence="5" id="KW-1185">Reference proteome</keyword>
<evidence type="ECO:0000313" key="4">
    <source>
        <dbReference type="EMBL" id="KAK4406917.1"/>
    </source>
</evidence>
<sequence length="512" mass="56762">MRKVQEIQGWIDVGPDRPPFDPKKPKLLISKAIEIEVAEKSRDKAAQSGVTDLSQFEAQIEKLTKELDEMFGGGGGEEKSSSKGCASCSCKSENFGMKAFTRDLRQNFKGLDDIYVWHALAGAWGGVRPGATHLKSKIQPCKLSPGLDGTMTDLAVVKIIEGSIGLVDPDQADDFYDSMHSYLSKVGITGVKVDVIHMLEYVSEEYGGRVELAKAYYKGLSKSLSKNFKGTGLISRDDFWFQDPNGDPMGVYWLQGVHMIHCAYNSMWMGQFIQPDWDMFQSDHLCAKFHAGSRAICGGPVYVSDSLGGHDFDLLRKLVFPDGTIPKCIHFALPTRDCLFKNPLFDNKTILKIWNFNKVPFMRVTSNGIKKKEANEMGKAEEYAVYLSEEEKLFLTKPDSDPISITLQPSTFEIFSFVPIKKIGEAVKFAPIGLTNLFNAGGTIQGVVYDESIAKIEVKGEGNFLAYSSVKPKKSYVNGSEVGLKWSENGKLGLNIPWYEECGGISNVTFVF</sequence>
<dbReference type="SUPFAM" id="SSF51445">
    <property type="entry name" value="(Trans)glycosidases"/>
    <property type="match status" value="1"/>
</dbReference>
<name>A0AAE1X8N3_9LAMI</name>
<feature type="region of interest" description="Disordered" evidence="3">
    <location>
        <begin position="1"/>
        <end position="23"/>
    </location>
</feature>
<dbReference type="PANTHER" id="PTHR31268">
    <property type="match status" value="1"/>
</dbReference>
<comment type="caution">
    <text evidence="4">The sequence shown here is derived from an EMBL/GenBank/DDBJ whole genome shotgun (WGS) entry which is preliminary data.</text>
</comment>
<dbReference type="AlphaFoldDB" id="A0AAE1X8N3"/>